<dbReference type="eggNOG" id="COG0539">
    <property type="taxonomic scope" value="Bacteria"/>
</dbReference>
<evidence type="ECO:0000256" key="4">
    <source>
        <dbReference type="ARBA" id="ARBA00025604"/>
    </source>
</evidence>
<dbReference type="PRINTS" id="PR00681">
    <property type="entry name" value="RIBOSOMALS1"/>
</dbReference>
<sequence length="511" mass="58075">MVEEERREGQEHIESEMAGSSAQESQETMEDLITQHGPENIHRGKVVEGVIIDKSGDGWLVDIGFKCEGFLPKREWTHSILVDDNAEPNIGDEVRAEVTKVVQGEESQVLLSRWRLLFDERWEALENALKQRETIAVMGLRKVKGGLIVNAYGLEGFVPISHLAEEGKLVNPSKFVNQEIEVKLLEKDRRKRRLIFSRRLLLEEELARKKKEFFENLEEGDVLEGVVTSITSFGAFVDLGPVEGLVHISELSWSKNVKPRDVVKKGNKVKVKVLHIDPEQEKISLSIKQTEPDPWEVIGEGLKPGDKIHGRITNTVDFGAFVEIKPGVEGLIHISDISWGHIDHPREVLKKGQDIEVQVLDIDLDQKRISLGYKQLHDPWSTIMERYQQGQDVTVRVVKIVDFGAFVEIESGIEGLIHISQISRRHIDDVSKVLKKGDEVKARILEIDPNEKRIRLSIKALEEEEKEQVQREEKAEGKSRVTENKNNNVQQTEEDGAIVTIGDVLRDQFKV</sequence>
<keyword evidence="2 7" id="KW-0689">Ribosomal protein</keyword>
<dbReference type="GO" id="GO:0006412">
    <property type="term" value="P:translation"/>
    <property type="evidence" value="ECO:0007669"/>
    <property type="project" value="TreeGrafter"/>
</dbReference>
<evidence type="ECO:0000313" key="7">
    <source>
        <dbReference type="EMBL" id="KRT36137.1"/>
    </source>
</evidence>
<feature type="compositionally biased region" description="Basic and acidic residues" evidence="5">
    <location>
        <begin position="1"/>
        <end position="15"/>
    </location>
</feature>
<feature type="domain" description="S1 motif" evidence="6">
    <location>
        <begin position="305"/>
        <end position="374"/>
    </location>
</feature>
<feature type="domain" description="S1 motif" evidence="6">
    <location>
        <begin position="390"/>
        <end position="459"/>
    </location>
</feature>
<dbReference type="InterPro" id="IPR035104">
    <property type="entry name" value="Ribosomal_protein_S1-like"/>
</dbReference>
<dbReference type="SMART" id="SM00316">
    <property type="entry name" value="S1"/>
    <property type="match status" value="5"/>
</dbReference>
<evidence type="ECO:0000259" key="6">
    <source>
        <dbReference type="PROSITE" id="PS50126"/>
    </source>
</evidence>
<dbReference type="Proteomes" id="UP000005273">
    <property type="component" value="Unassembled WGS sequence"/>
</dbReference>
<feature type="region of interest" description="Disordered" evidence="5">
    <location>
        <begin position="1"/>
        <end position="30"/>
    </location>
</feature>
<dbReference type="Pfam" id="PF00575">
    <property type="entry name" value="S1"/>
    <property type="match status" value="5"/>
</dbReference>
<feature type="domain" description="S1 motif" evidence="6">
    <location>
        <begin position="44"/>
        <end position="114"/>
    </location>
</feature>
<accession>A0A0T5XCT9</accession>
<evidence type="ECO:0000256" key="1">
    <source>
        <dbReference type="ARBA" id="ARBA00006767"/>
    </source>
</evidence>
<feature type="compositionally biased region" description="Basic and acidic residues" evidence="5">
    <location>
        <begin position="467"/>
        <end position="483"/>
    </location>
</feature>
<dbReference type="InterPro" id="IPR003029">
    <property type="entry name" value="S1_domain"/>
</dbReference>
<evidence type="ECO:0000256" key="5">
    <source>
        <dbReference type="SAM" id="MobiDB-lite"/>
    </source>
</evidence>
<dbReference type="Gene3D" id="2.40.50.140">
    <property type="entry name" value="Nucleic acid-binding proteins"/>
    <property type="match status" value="5"/>
</dbReference>
<feature type="domain" description="S1 motif" evidence="6">
    <location>
        <begin position="220"/>
        <end position="288"/>
    </location>
</feature>
<keyword evidence="8" id="KW-1185">Reference proteome</keyword>
<reference evidence="8" key="1">
    <citation type="submission" date="2012-09" db="EMBL/GenBank/DDBJ databases">
        <authorList>
            <person name="Weinstock G."/>
            <person name="Sodergren E."/>
            <person name="Clifton S."/>
            <person name="Fulton L."/>
            <person name="Fulton B."/>
            <person name="Courtney L."/>
            <person name="Fronick C."/>
            <person name="Harrison M."/>
            <person name="Strong C."/>
            <person name="Farmer C."/>
            <person name="Delehaunty K."/>
            <person name="Markovic C."/>
            <person name="Hall O."/>
            <person name="Minx P."/>
            <person name="Tomlinson C."/>
            <person name="Mitreva M."/>
            <person name="Nelson J."/>
            <person name="Hou S."/>
            <person name="Wollam A."/>
            <person name="Pepin K.H."/>
            <person name="Johnson M."/>
            <person name="Bhonagiri V."/>
            <person name="Nash W.E."/>
            <person name="Suruliraj S."/>
            <person name="Warren W."/>
            <person name="Chinwalla A."/>
            <person name="Mardis E.R."/>
            <person name="Wilson R.K."/>
        </authorList>
    </citation>
    <scope>NUCLEOTIDE SEQUENCE [LARGE SCALE GENOMIC DNA]</scope>
    <source>
        <strain evidence="8">OS1</strain>
    </source>
</reference>
<dbReference type="CDD" id="cd04465">
    <property type="entry name" value="S1_RPS1_repeat_ec2_hs2"/>
    <property type="match status" value="1"/>
</dbReference>
<feature type="domain" description="S1 motif" evidence="6">
    <location>
        <begin position="126"/>
        <end position="199"/>
    </location>
</feature>
<protein>
    <submittedName>
        <fullName evidence="7">Putative ribosomal protein S1</fullName>
    </submittedName>
</protein>
<feature type="region of interest" description="Disordered" evidence="5">
    <location>
        <begin position="467"/>
        <end position="493"/>
    </location>
</feature>
<organism evidence="7 8">
    <name type="scientific">Acetomicrobium hydrogeniformans ATCC BAA-1850</name>
    <dbReference type="NCBI Taxonomy" id="592015"/>
    <lineage>
        <taxon>Bacteria</taxon>
        <taxon>Thermotogati</taxon>
        <taxon>Synergistota</taxon>
        <taxon>Synergistia</taxon>
        <taxon>Synergistales</taxon>
        <taxon>Acetomicrobiaceae</taxon>
        <taxon>Acetomicrobium</taxon>
    </lineage>
</organism>
<dbReference type="RefSeq" id="WP_009201170.1">
    <property type="nucleotide sequence ID" value="NZ_ACJX03000001.1"/>
</dbReference>
<gene>
    <name evidence="7" type="ORF">HMPREF1705_03400</name>
</gene>
<name>A0A0T5XCT9_9BACT</name>
<dbReference type="GO" id="GO:0003729">
    <property type="term" value="F:mRNA binding"/>
    <property type="evidence" value="ECO:0007669"/>
    <property type="project" value="UniProtKB-ARBA"/>
</dbReference>
<dbReference type="PANTHER" id="PTHR10724:SF7">
    <property type="entry name" value="SMALL RIBOSOMAL SUBUNIT PROTEIN BS1C"/>
    <property type="match status" value="1"/>
</dbReference>
<dbReference type="GO" id="GO:0022627">
    <property type="term" value="C:cytosolic small ribosomal subunit"/>
    <property type="evidence" value="ECO:0007669"/>
    <property type="project" value="TreeGrafter"/>
</dbReference>
<comment type="similarity">
    <text evidence="1">Belongs to the bacterial ribosomal protein bS1 family.</text>
</comment>
<dbReference type="SUPFAM" id="SSF50249">
    <property type="entry name" value="Nucleic acid-binding proteins"/>
    <property type="match status" value="5"/>
</dbReference>
<dbReference type="FunFam" id="2.40.50.140:FF:000103">
    <property type="entry name" value="protein RRP5 homolog"/>
    <property type="match status" value="2"/>
</dbReference>
<dbReference type="InterPro" id="IPR050437">
    <property type="entry name" value="Ribos_protein_bS1-like"/>
</dbReference>
<dbReference type="PROSITE" id="PS50126">
    <property type="entry name" value="S1"/>
    <property type="match status" value="5"/>
</dbReference>
<dbReference type="InterPro" id="IPR012340">
    <property type="entry name" value="NA-bd_OB-fold"/>
</dbReference>
<evidence type="ECO:0000256" key="3">
    <source>
        <dbReference type="ARBA" id="ARBA00023274"/>
    </source>
</evidence>
<comment type="caution">
    <text evidence="7">The sequence shown here is derived from an EMBL/GenBank/DDBJ whole genome shotgun (WGS) entry which is preliminary data.</text>
</comment>
<dbReference type="STRING" id="592015.HMPREF1705_03400"/>
<dbReference type="FunFam" id="2.40.50.140:FF:000051">
    <property type="entry name" value="RNA-binding transcriptional accessory protein"/>
    <property type="match status" value="1"/>
</dbReference>
<dbReference type="PANTHER" id="PTHR10724">
    <property type="entry name" value="30S RIBOSOMAL PROTEIN S1"/>
    <property type="match status" value="1"/>
</dbReference>
<dbReference type="AlphaFoldDB" id="A0A0T5XCT9"/>
<proteinExistence type="inferred from homology"/>
<dbReference type="OrthoDB" id="9804077at2"/>
<keyword evidence="3" id="KW-0687">Ribonucleoprotein</keyword>
<comment type="function">
    <text evidence="4">Binds mRNA; thus facilitating recognition of the initiation point. It is needed to translate mRNA with a short Shine-Dalgarno (SD) purine-rich sequence.</text>
</comment>
<dbReference type="CDD" id="cd05688">
    <property type="entry name" value="S1_RPS1_repeat_ec3"/>
    <property type="match status" value="1"/>
</dbReference>
<dbReference type="EMBL" id="ACJX03000001">
    <property type="protein sequence ID" value="KRT36137.1"/>
    <property type="molecule type" value="Genomic_DNA"/>
</dbReference>
<dbReference type="GO" id="GO:0003735">
    <property type="term" value="F:structural constituent of ribosome"/>
    <property type="evidence" value="ECO:0007669"/>
    <property type="project" value="TreeGrafter"/>
</dbReference>
<evidence type="ECO:0000256" key="2">
    <source>
        <dbReference type="ARBA" id="ARBA00022980"/>
    </source>
</evidence>
<evidence type="ECO:0000313" key="8">
    <source>
        <dbReference type="Proteomes" id="UP000005273"/>
    </source>
</evidence>